<name>A0A1I1KAE5_9RHOB</name>
<organism evidence="7 8">
    <name type="scientific">Tropicimonas isoalkanivorans</name>
    <dbReference type="NCBI Taxonomy" id="441112"/>
    <lineage>
        <taxon>Bacteria</taxon>
        <taxon>Pseudomonadati</taxon>
        <taxon>Pseudomonadota</taxon>
        <taxon>Alphaproteobacteria</taxon>
        <taxon>Rhodobacterales</taxon>
        <taxon>Roseobacteraceae</taxon>
        <taxon>Tropicimonas</taxon>
    </lineage>
</organism>
<keyword evidence="5" id="KW-0472">Membrane</keyword>
<protein>
    <submittedName>
        <fullName evidence="7">Cytochrome c, mono-and diheme variants</fullName>
    </submittedName>
</protein>
<dbReference type="Proteomes" id="UP000198728">
    <property type="component" value="Unassembled WGS sequence"/>
</dbReference>
<evidence type="ECO:0000256" key="2">
    <source>
        <dbReference type="ARBA" id="ARBA00022723"/>
    </source>
</evidence>
<dbReference type="GO" id="GO:0020037">
    <property type="term" value="F:heme binding"/>
    <property type="evidence" value="ECO:0007669"/>
    <property type="project" value="InterPro"/>
</dbReference>
<evidence type="ECO:0000313" key="7">
    <source>
        <dbReference type="EMBL" id="SFC57894.1"/>
    </source>
</evidence>
<keyword evidence="5" id="KW-1133">Transmembrane helix</keyword>
<dbReference type="Pfam" id="PF00034">
    <property type="entry name" value="Cytochrom_C"/>
    <property type="match status" value="2"/>
</dbReference>
<proteinExistence type="predicted"/>
<dbReference type="STRING" id="441112.SAMN04488094_106133"/>
<evidence type="ECO:0000259" key="6">
    <source>
        <dbReference type="PROSITE" id="PS51007"/>
    </source>
</evidence>
<sequence>MQPVALATRNTASPTIDAMRGVGGTAIILALVVVGAGWYAITPQTIDQDALDGVEPDLARGEMLFYAGGCASCHASPGAEGEEKLVLAGGLRLPSDFGAFVAPNISPDPDAGIGNWSDADFADALLKGTGPQGQHYYPAFPYDSYGRMSVEDAASLRAFLATLPPDPTPSLPHELGFPFSIRLGVGVWKMLFARDGWVVEGDLSEQQQHGRFLVEGPGHCGECHTPRNALGGLQLDAWLSGAPNPSGEGRIPDITPGGLDWSEADIAEYLKSGFTPDYDTAGGEMADVVENISHLSDEDRAAIAAYLKIVPPSAAVTN</sequence>
<dbReference type="InterPro" id="IPR051459">
    <property type="entry name" value="Cytochrome_c-type_DH"/>
</dbReference>
<keyword evidence="8" id="KW-1185">Reference proteome</keyword>
<keyword evidence="1 4" id="KW-0349">Heme</keyword>
<gene>
    <name evidence="7" type="ORF">SAMN04488094_106133</name>
</gene>
<evidence type="ECO:0000256" key="5">
    <source>
        <dbReference type="SAM" id="Phobius"/>
    </source>
</evidence>
<dbReference type="Gene3D" id="1.10.760.10">
    <property type="entry name" value="Cytochrome c-like domain"/>
    <property type="match status" value="2"/>
</dbReference>
<evidence type="ECO:0000313" key="8">
    <source>
        <dbReference type="Proteomes" id="UP000198728"/>
    </source>
</evidence>
<dbReference type="EMBL" id="FOLG01000006">
    <property type="protein sequence ID" value="SFC57894.1"/>
    <property type="molecule type" value="Genomic_DNA"/>
</dbReference>
<feature type="domain" description="Cytochrome c" evidence="6">
    <location>
        <begin position="56"/>
        <end position="164"/>
    </location>
</feature>
<feature type="transmembrane region" description="Helical" evidence="5">
    <location>
        <begin position="21"/>
        <end position="41"/>
    </location>
</feature>
<dbReference type="PROSITE" id="PS51007">
    <property type="entry name" value="CYTC"/>
    <property type="match status" value="2"/>
</dbReference>
<keyword evidence="2 4" id="KW-0479">Metal-binding</keyword>
<dbReference type="InterPro" id="IPR036909">
    <property type="entry name" value="Cyt_c-like_dom_sf"/>
</dbReference>
<keyword evidence="5" id="KW-0812">Transmembrane</keyword>
<dbReference type="InterPro" id="IPR009056">
    <property type="entry name" value="Cyt_c-like_dom"/>
</dbReference>
<accession>A0A1I1KAE5</accession>
<evidence type="ECO:0000256" key="1">
    <source>
        <dbReference type="ARBA" id="ARBA00022617"/>
    </source>
</evidence>
<dbReference type="PANTHER" id="PTHR35008:SF8">
    <property type="entry name" value="ALCOHOL DEHYDROGENASE CYTOCHROME C SUBUNIT"/>
    <property type="match status" value="1"/>
</dbReference>
<evidence type="ECO:0000256" key="3">
    <source>
        <dbReference type="ARBA" id="ARBA00023004"/>
    </source>
</evidence>
<dbReference type="SUPFAM" id="SSF46626">
    <property type="entry name" value="Cytochrome c"/>
    <property type="match status" value="2"/>
</dbReference>
<feature type="domain" description="Cytochrome c" evidence="6">
    <location>
        <begin position="205"/>
        <end position="311"/>
    </location>
</feature>
<dbReference type="PANTHER" id="PTHR35008">
    <property type="entry name" value="BLL4482 PROTEIN-RELATED"/>
    <property type="match status" value="1"/>
</dbReference>
<dbReference type="GO" id="GO:0009055">
    <property type="term" value="F:electron transfer activity"/>
    <property type="evidence" value="ECO:0007669"/>
    <property type="project" value="InterPro"/>
</dbReference>
<evidence type="ECO:0000256" key="4">
    <source>
        <dbReference type="PROSITE-ProRule" id="PRU00433"/>
    </source>
</evidence>
<reference evidence="7 8" key="1">
    <citation type="submission" date="2016-10" db="EMBL/GenBank/DDBJ databases">
        <authorList>
            <person name="de Groot N.N."/>
        </authorList>
    </citation>
    <scope>NUCLEOTIDE SEQUENCE [LARGE SCALE GENOMIC DNA]</scope>
    <source>
        <strain evidence="7 8">DSM 19548</strain>
    </source>
</reference>
<dbReference type="GO" id="GO:0046872">
    <property type="term" value="F:metal ion binding"/>
    <property type="evidence" value="ECO:0007669"/>
    <property type="project" value="UniProtKB-KW"/>
</dbReference>
<dbReference type="AlphaFoldDB" id="A0A1I1KAE5"/>
<keyword evidence="3 4" id="KW-0408">Iron</keyword>